<feature type="transmembrane region" description="Helical" evidence="5">
    <location>
        <begin position="372"/>
        <end position="394"/>
    </location>
</feature>
<evidence type="ECO:0000256" key="5">
    <source>
        <dbReference type="SAM" id="Phobius"/>
    </source>
</evidence>
<evidence type="ECO:0000256" key="3">
    <source>
        <dbReference type="ARBA" id="ARBA00022989"/>
    </source>
</evidence>
<feature type="transmembrane region" description="Helical" evidence="5">
    <location>
        <begin position="167"/>
        <end position="190"/>
    </location>
</feature>
<comment type="caution">
    <text evidence="6">The sequence shown here is derived from an EMBL/GenBank/DDBJ whole genome shotgun (WGS) entry which is preliminary data.</text>
</comment>
<comment type="subcellular location">
    <subcellularLocation>
        <location evidence="1">Membrane</location>
        <topology evidence="1">Multi-pass membrane protein</topology>
    </subcellularLocation>
</comment>
<name>A0A9N9F507_9GLOM</name>
<keyword evidence="2 5" id="KW-0812">Transmembrane</keyword>
<evidence type="ECO:0000256" key="2">
    <source>
        <dbReference type="ARBA" id="ARBA00022692"/>
    </source>
</evidence>
<dbReference type="PANTHER" id="PTHR21576:SF158">
    <property type="entry name" value="RIBOSOMAL RNA-PROCESSING PROTEIN 12-LIKE CONSERVED DOMAIN-CONTAINING PROTEIN"/>
    <property type="match status" value="1"/>
</dbReference>
<feature type="transmembrane region" description="Helical" evidence="5">
    <location>
        <begin position="107"/>
        <end position="129"/>
    </location>
</feature>
<dbReference type="OrthoDB" id="410267at2759"/>
<protein>
    <submittedName>
        <fullName evidence="6">5788_t:CDS:1</fullName>
    </submittedName>
</protein>
<dbReference type="AlphaFoldDB" id="A0A9N9F507"/>
<dbReference type="InterPro" id="IPR011701">
    <property type="entry name" value="MFS"/>
</dbReference>
<proteinExistence type="predicted"/>
<evidence type="ECO:0000313" key="6">
    <source>
        <dbReference type="EMBL" id="CAG8509403.1"/>
    </source>
</evidence>
<keyword evidence="4 5" id="KW-0472">Membrane</keyword>
<dbReference type="Pfam" id="PF07690">
    <property type="entry name" value="MFS_1"/>
    <property type="match status" value="1"/>
</dbReference>
<feature type="transmembrane region" description="Helical" evidence="5">
    <location>
        <begin position="135"/>
        <end position="155"/>
    </location>
</feature>
<dbReference type="InterPro" id="IPR036259">
    <property type="entry name" value="MFS_trans_sf"/>
</dbReference>
<keyword evidence="7" id="KW-1185">Reference proteome</keyword>
<feature type="transmembrane region" description="Helical" evidence="5">
    <location>
        <begin position="78"/>
        <end position="95"/>
    </location>
</feature>
<evidence type="ECO:0000313" key="7">
    <source>
        <dbReference type="Proteomes" id="UP000789706"/>
    </source>
</evidence>
<evidence type="ECO:0000256" key="1">
    <source>
        <dbReference type="ARBA" id="ARBA00004141"/>
    </source>
</evidence>
<reference evidence="6" key="1">
    <citation type="submission" date="2021-06" db="EMBL/GenBank/DDBJ databases">
        <authorList>
            <person name="Kallberg Y."/>
            <person name="Tangrot J."/>
            <person name="Rosling A."/>
        </authorList>
    </citation>
    <scope>NUCLEOTIDE SEQUENCE</scope>
    <source>
        <strain evidence="6">AZ414A</strain>
    </source>
</reference>
<gene>
    <name evidence="6" type="ORF">DEBURN_LOCUS5094</name>
</gene>
<evidence type="ECO:0000256" key="4">
    <source>
        <dbReference type="ARBA" id="ARBA00023136"/>
    </source>
</evidence>
<organism evidence="6 7">
    <name type="scientific">Diversispora eburnea</name>
    <dbReference type="NCBI Taxonomy" id="1213867"/>
    <lineage>
        <taxon>Eukaryota</taxon>
        <taxon>Fungi</taxon>
        <taxon>Fungi incertae sedis</taxon>
        <taxon>Mucoromycota</taxon>
        <taxon>Glomeromycotina</taxon>
        <taxon>Glomeromycetes</taxon>
        <taxon>Diversisporales</taxon>
        <taxon>Diversisporaceae</taxon>
        <taxon>Diversispora</taxon>
    </lineage>
</organism>
<feature type="transmembrane region" description="Helical" evidence="5">
    <location>
        <begin position="345"/>
        <end position="366"/>
    </location>
</feature>
<keyword evidence="3 5" id="KW-1133">Transmembrane helix</keyword>
<dbReference type="GO" id="GO:0000329">
    <property type="term" value="C:fungal-type vacuole membrane"/>
    <property type="evidence" value="ECO:0007669"/>
    <property type="project" value="TreeGrafter"/>
</dbReference>
<dbReference type="Proteomes" id="UP000789706">
    <property type="component" value="Unassembled WGS sequence"/>
</dbReference>
<dbReference type="PANTHER" id="PTHR21576">
    <property type="entry name" value="UNCHARACTERIZED NODULIN-LIKE PROTEIN"/>
    <property type="match status" value="1"/>
</dbReference>
<dbReference type="SUPFAM" id="SSF103473">
    <property type="entry name" value="MFS general substrate transporter"/>
    <property type="match status" value="1"/>
</dbReference>
<feature type="transmembrane region" description="Helical" evidence="5">
    <location>
        <begin position="267"/>
        <end position="285"/>
    </location>
</feature>
<dbReference type="Gene3D" id="1.20.1250.20">
    <property type="entry name" value="MFS general substrate transporter like domains"/>
    <property type="match status" value="1"/>
</dbReference>
<accession>A0A9N9F507</accession>
<dbReference type="GO" id="GO:0022857">
    <property type="term" value="F:transmembrane transporter activity"/>
    <property type="evidence" value="ECO:0007669"/>
    <property type="project" value="InterPro"/>
</dbReference>
<sequence>MSSRVTKLTLSYLSTLLITSVCGTQYLFSAYSTALQDRLGFTSVQINTIGSFANYGVFLSKPFFGYISDNHGSQRTCFAASLLIFISYLCLALTYQQIIPSTSFMLCSLYLFCAGIASSGGLVSSMVTITKNFTSLRGTALSVPIALFGLSAFMYSQINMHFFQNDTFHFILFISTSAGLCLFIGSWFIVVVPPPLPTTTTAVVESINELEEGISNNNNNSNLFTEQTPLLLQQKQCKNEQRIESDIDGENDELDIGGWELVHNKDAIRLVLIMIFIGGVGLMYINNVGAIIKSLYYAPSTQPSHSSHPFHPSHLSRPFHPIHPSFKDLRFLSDLAKYLYGIPRISFLGLAALWLLIGQMLILFWIQQVDKLWMVTCFVGFGYGIQYGTAPTIAGELFGSKRFGLNWGLLACVS</sequence>
<dbReference type="EMBL" id="CAJVPK010000432">
    <property type="protein sequence ID" value="CAG8509403.1"/>
    <property type="molecule type" value="Genomic_DNA"/>
</dbReference>